<evidence type="ECO:0000256" key="4">
    <source>
        <dbReference type="ARBA" id="ARBA00023002"/>
    </source>
</evidence>
<sequence length="93" mass="10315">MPEGFICNDIVYGASVVKHAVDVPIIAVNGINTIERGEWLIENGHADMVAYARPHLASYDITNRALAGDESVICRDCKVCLCFKDYKLCLTRQ</sequence>
<dbReference type="InterPro" id="IPR013785">
    <property type="entry name" value="Aldolase_TIM"/>
</dbReference>
<dbReference type="EMBL" id="VSSQ01024907">
    <property type="protein sequence ID" value="MPM72705.1"/>
    <property type="molecule type" value="Genomic_DNA"/>
</dbReference>
<keyword evidence="3" id="KW-0288">FMN</keyword>
<evidence type="ECO:0000256" key="2">
    <source>
        <dbReference type="ARBA" id="ARBA00022630"/>
    </source>
</evidence>
<proteinExistence type="predicted"/>
<organism evidence="5">
    <name type="scientific">bioreactor metagenome</name>
    <dbReference type="NCBI Taxonomy" id="1076179"/>
    <lineage>
        <taxon>unclassified sequences</taxon>
        <taxon>metagenomes</taxon>
        <taxon>ecological metagenomes</taxon>
    </lineage>
</organism>
<keyword evidence="2" id="KW-0285">Flavoprotein</keyword>
<keyword evidence="4" id="KW-0560">Oxidoreductase</keyword>
<evidence type="ECO:0000256" key="1">
    <source>
        <dbReference type="ARBA" id="ARBA00001917"/>
    </source>
</evidence>
<dbReference type="GO" id="GO:0016491">
    <property type="term" value="F:oxidoreductase activity"/>
    <property type="evidence" value="ECO:0007669"/>
    <property type="project" value="UniProtKB-KW"/>
</dbReference>
<comment type="caution">
    <text evidence="5">The sequence shown here is derived from an EMBL/GenBank/DDBJ whole genome shotgun (WGS) entry which is preliminary data.</text>
</comment>
<name>A0A645C577_9ZZZZ</name>
<evidence type="ECO:0000313" key="5">
    <source>
        <dbReference type="EMBL" id="MPM72705.1"/>
    </source>
</evidence>
<dbReference type="InterPro" id="IPR051793">
    <property type="entry name" value="NADH:flavin_oxidoreductase"/>
</dbReference>
<protein>
    <submittedName>
        <fullName evidence="5">Uncharacterized protein</fullName>
    </submittedName>
</protein>
<dbReference type="SUPFAM" id="SSF51395">
    <property type="entry name" value="FMN-linked oxidoreductases"/>
    <property type="match status" value="1"/>
</dbReference>
<dbReference type="PANTHER" id="PTHR42917">
    <property type="entry name" value="2,4-DIENOYL-COA REDUCTASE"/>
    <property type="match status" value="1"/>
</dbReference>
<dbReference type="Gene3D" id="3.20.20.70">
    <property type="entry name" value="Aldolase class I"/>
    <property type="match status" value="1"/>
</dbReference>
<dbReference type="AlphaFoldDB" id="A0A645C577"/>
<reference evidence="5" key="1">
    <citation type="submission" date="2019-08" db="EMBL/GenBank/DDBJ databases">
        <authorList>
            <person name="Kucharzyk K."/>
            <person name="Murdoch R.W."/>
            <person name="Higgins S."/>
            <person name="Loffler F."/>
        </authorList>
    </citation>
    <scope>NUCLEOTIDE SEQUENCE</scope>
</reference>
<accession>A0A645C577</accession>
<dbReference type="PANTHER" id="PTHR42917:SF2">
    <property type="entry name" value="2,4-DIENOYL-COA REDUCTASE [(2E)-ENOYL-COA-PRODUCING]"/>
    <property type="match status" value="1"/>
</dbReference>
<evidence type="ECO:0000256" key="3">
    <source>
        <dbReference type="ARBA" id="ARBA00022643"/>
    </source>
</evidence>
<comment type="cofactor">
    <cofactor evidence="1">
        <name>FMN</name>
        <dbReference type="ChEBI" id="CHEBI:58210"/>
    </cofactor>
</comment>
<gene>
    <name evidence="5" type="ORF">SDC9_119681</name>
</gene>